<feature type="compositionally biased region" description="Basic residues" evidence="1">
    <location>
        <begin position="43"/>
        <end position="53"/>
    </location>
</feature>
<evidence type="ECO:0000313" key="2">
    <source>
        <dbReference type="EMBL" id="KAK9166304.1"/>
    </source>
</evidence>
<gene>
    <name evidence="2" type="ORF">Scep_001495</name>
</gene>
<dbReference type="Proteomes" id="UP001419268">
    <property type="component" value="Unassembled WGS sequence"/>
</dbReference>
<feature type="region of interest" description="Disordered" evidence="1">
    <location>
        <begin position="28"/>
        <end position="95"/>
    </location>
</feature>
<reference evidence="2 3" key="1">
    <citation type="submission" date="2024-01" db="EMBL/GenBank/DDBJ databases">
        <title>Genome assemblies of Stephania.</title>
        <authorList>
            <person name="Yang L."/>
        </authorList>
    </citation>
    <scope>NUCLEOTIDE SEQUENCE [LARGE SCALE GENOMIC DNA]</scope>
    <source>
        <strain evidence="2">JXDWG</strain>
        <tissue evidence="2">Leaf</tissue>
    </source>
</reference>
<dbReference type="EMBL" id="JBBNAG010000001">
    <property type="protein sequence ID" value="KAK9166304.1"/>
    <property type="molecule type" value="Genomic_DNA"/>
</dbReference>
<name>A0AAP0LC41_9MAGN</name>
<proteinExistence type="predicted"/>
<accession>A0AAP0LC41</accession>
<keyword evidence="3" id="KW-1185">Reference proteome</keyword>
<evidence type="ECO:0000256" key="1">
    <source>
        <dbReference type="SAM" id="MobiDB-lite"/>
    </source>
</evidence>
<protein>
    <submittedName>
        <fullName evidence="2">Uncharacterized protein</fullName>
    </submittedName>
</protein>
<dbReference type="AlphaFoldDB" id="A0AAP0LC41"/>
<organism evidence="2 3">
    <name type="scientific">Stephania cephalantha</name>
    <dbReference type="NCBI Taxonomy" id="152367"/>
    <lineage>
        <taxon>Eukaryota</taxon>
        <taxon>Viridiplantae</taxon>
        <taxon>Streptophyta</taxon>
        <taxon>Embryophyta</taxon>
        <taxon>Tracheophyta</taxon>
        <taxon>Spermatophyta</taxon>
        <taxon>Magnoliopsida</taxon>
        <taxon>Ranunculales</taxon>
        <taxon>Menispermaceae</taxon>
        <taxon>Menispermoideae</taxon>
        <taxon>Cissampelideae</taxon>
        <taxon>Stephania</taxon>
    </lineage>
</organism>
<feature type="compositionally biased region" description="Basic and acidic residues" evidence="1">
    <location>
        <begin position="28"/>
        <end position="42"/>
    </location>
</feature>
<feature type="compositionally biased region" description="Polar residues" evidence="1">
    <location>
        <begin position="82"/>
        <end position="95"/>
    </location>
</feature>
<evidence type="ECO:0000313" key="3">
    <source>
        <dbReference type="Proteomes" id="UP001419268"/>
    </source>
</evidence>
<sequence>MEEKVIVVRKVIVVKNQRKRVETKEKVIQDQEVMMRKVEMKEKKKKKKKKKNRGSCGGEKGRCKGWQQGEAENPQGKKPTDETSTPFPGGPKNQTLLKSFNNHAAAIWNGEVTWDPYSSLRTDEDITEVAFYMGTIKIFGIVKPYHPTIFAAVGSRTKDPLFTIQSYSSAEREGSRKLCGEVRFPNRAVGEMARSCIVRTIKGTMGVSPIGCV</sequence>
<comment type="caution">
    <text evidence="2">The sequence shown here is derived from an EMBL/GenBank/DDBJ whole genome shotgun (WGS) entry which is preliminary data.</text>
</comment>